<dbReference type="SUPFAM" id="SSF81901">
    <property type="entry name" value="HCP-like"/>
    <property type="match status" value="1"/>
</dbReference>
<dbReference type="Proteomes" id="UP001153328">
    <property type="component" value="Unassembled WGS sequence"/>
</dbReference>
<dbReference type="EMBL" id="CAJVAX010000018">
    <property type="protein sequence ID" value="CAG7648434.1"/>
    <property type="molecule type" value="Genomic_DNA"/>
</dbReference>
<organism evidence="1 2">
    <name type="scientific">Actinacidiphila bryophytorum</name>
    <dbReference type="NCBI Taxonomy" id="1436133"/>
    <lineage>
        <taxon>Bacteria</taxon>
        <taxon>Bacillati</taxon>
        <taxon>Actinomycetota</taxon>
        <taxon>Actinomycetes</taxon>
        <taxon>Kitasatosporales</taxon>
        <taxon>Streptomycetaceae</taxon>
        <taxon>Actinacidiphila</taxon>
    </lineage>
</organism>
<sequence length="742" mass="79621">MHQHFHTPAGAGPAARVLPRPVGQWTALQAGVHPAVPGDGGGGSRFVLPAHVVRAHDRVLRERLAQAADSGRPALALVRGGACTGKTRSAWEAVRACLADWHLAFPKTAEELLDLLASGAALGPRTVLWLDEAQIHLGGPGGEDAAAALRTRLEQREPLVVVATLWPSIHRELTTRPAPGRPDTHAQARALLAPWPAVDVPAAFSADDLARMRTLAGPGGDPALRVAERTSPDGAVAQTLAAGPQLVDHYEHAEEPPGCYGRALITAAMDARRLGWESPLPAAFLRDAAPGYLTERQRMQASPDWFDQAMVHARTTIKDVVRALDDVPHPTGMGALPGHHRLADYLAHHGRATRVFDVPPASFWDAVLHHPPTPGELAVLARNAVDRGRLQVAATLAELAVAAGDTSCLLELADLHERRGDLAAALPLTERAVATDGTYALARLVRLHDQLGEHEAADRLLPAPGTPGRAAVAIALAWSREESGDEEGAARLMDVAGEGDSVVIPVMEALIHLTGGHVRRGEEELRRVLLLHDERLDADLRTDWLPLFALDDGDVGTIEEFQRVAQYEDFPVLRIVLLSLLNGREDRAELEMLHRRAAEAGNPYAVVQLMHLRWEAGDRSEAERLGREALAAGNPRALVELALQREDAGLPSEAEELARRAAGEGLPHALTELGRSRKKAGDLLGARRLFELALDAGDRYALGDLAPLLPAPPARHLGRVVEVPPAPRRLARTLAALSESSE</sequence>
<protein>
    <submittedName>
        <fullName evidence="1">TPR repeat</fullName>
    </submittedName>
</protein>
<gene>
    <name evidence="1" type="ORF">SBRY_40930</name>
</gene>
<dbReference type="InterPro" id="IPR011990">
    <property type="entry name" value="TPR-like_helical_dom_sf"/>
</dbReference>
<comment type="caution">
    <text evidence="1">The sequence shown here is derived from an EMBL/GenBank/DDBJ whole genome shotgun (WGS) entry which is preliminary data.</text>
</comment>
<evidence type="ECO:0000313" key="1">
    <source>
        <dbReference type="EMBL" id="CAG7648434.1"/>
    </source>
</evidence>
<accession>A0A9W4H3Q3</accession>
<keyword evidence="2" id="KW-1185">Reference proteome</keyword>
<evidence type="ECO:0000313" key="2">
    <source>
        <dbReference type="Proteomes" id="UP001153328"/>
    </source>
</evidence>
<dbReference type="AlphaFoldDB" id="A0A9W4H3Q3"/>
<dbReference type="Gene3D" id="1.25.40.10">
    <property type="entry name" value="Tetratricopeptide repeat domain"/>
    <property type="match status" value="2"/>
</dbReference>
<name>A0A9W4H3Q3_9ACTN</name>
<dbReference type="RefSeq" id="WP_205047811.1">
    <property type="nucleotide sequence ID" value="NZ_CAJVAX010000018.1"/>
</dbReference>
<proteinExistence type="predicted"/>
<reference evidence="1" key="1">
    <citation type="submission" date="2021-06" db="EMBL/GenBank/DDBJ databases">
        <authorList>
            <person name="Arsene-Ploetze F."/>
        </authorList>
    </citation>
    <scope>NUCLEOTIDE SEQUENCE</scope>
    <source>
        <strain evidence="1">SBRY1</strain>
    </source>
</reference>